<dbReference type="GO" id="GO:0005667">
    <property type="term" value="C:transcription regulator complex"/>
    <property type="evidence" value="ECO:0007669"/>
    <property type="project" value="TreeGrafter"/>
</dbReference>
<dbReference type="OMA" id="RLCRIMS"/>
<dbReference type="STRING" id="9545.ENSMNEP00000027711"/>
<evidence type="ECO:0000256" key="1">
    <source>
        <dbReference type="RuleBase" id="RU369088"/>
    </source>
</evidence>
<proteinExistence type="inferred from homology"/>
<comment type="subunit">
    <text evidence="1">May interact with CREBBP. Interacts with FLOT1.</text>
</comment>
<dbReference type="InterPro" id="IPR021394">
    <property type="entry name" value="Med25_PTOV"/>
</dbReference>
<dbReference type="Proteomes" id="UP000233120">
    <property type="component" value="Unassembled WGS sequence"/>
</dbReference>
<dbReference type="GO" id="GO:0048471">
    <property type="term" value="C:perinuclear region of cytoplasm"/>
    <property type="evidence" value="ECO:0007669"/>
    <property type="project" value="UniProtKB-SubCell"/>
</dbReference>
<feature type="domain" description="Mediator complex subunit Med25 PTOV" evidence="2">
    <location>
        <begin position="181"/>
        <end position="305"/>
    </location>
</feature>
<sequence>SMEPAAPCVARGSSPPARPSPAARVFGALGLLAWSGVLELYSDSTVKLKRALLCQAYVNLETNQWQLKLIMQLIPQQLMATLRPLFRNSQLAQFHFSNRDCGLLNRLCRIMSNGFAGCMQFPHISPCKMCVLIFLYSSRTKIFMGFIPYDQSGFVSAIRQVITTHKQAVGPGGVNSGPVNNKFLAWSGVMEWQEPRPDPNSRSKRWLRSHVYILRTEQWPRKLYMQLIPQQLLTTLRLVHFHFTKDLETLKSLCRIMDNVHFSYKASCEIRVLMLLYSSEKKIFIGLIPQGNFLNGMLQVIANQRRSCSGTWNRSSSSKEWGVVATLDGPLQESQTRPPQRLVTRF</sequence>
<comment type="function">
    <text evidence="1">Activates transcription. Required for nuclear translocation of FLOT1. Promotes cell proliferation.</text>
</comment>
<dbReference type="GO" id="GO:0016592">
    <property type="term" value="C:mediator complex"/>
    <property type="evidence" value="ECO:0007669"/>
    <property type="project" value="TreeGrafter"/>
</dbReference>
<comment type="similarity">
    <text evidence="1">Belongs to the Mediator complex subunit 25 family. PTOV1 subfamily.</text>
</comment>
<comment type="subcellular location">
    <subcellularLocation>
        <location evidence="1">Cytoplasm</location>
    </subcellularLocation>
    <subcellularLocation>
        <location evidence="1">Nucleus</location>
    </subcellularLocation>
    <subcellularLocation>
        <location evidence="1">Cell membrane</location>
    </subcellularLocation>
    <subcellularLocation>
        <location evidence="1">Cytoplasm</location>
        <location evidence="1">Perinuclear region</location>
    </subcellularLocation>
    <text evidence="1">Translocates from the cytoplasm to the nucleus at the onset of S-phase. Also localizes to lipid rafts.</text>
</comment>
<evidence type="ECO:0000313" key="3">
    <source>
        <dbReference type="Ensembl" id="ENSMNEP00000027711.1"/>
    </source>
</evidence>
<evidence type="ECO:0000313" key="4">
    <source>
        <dbReference type="Proteomes" id="UP000233120"/>
    </source>
</evidence>
<dbReference type="PANTHER" id="PTHR12433:SF3">
    <property type="entry name" value="PROSTATE TUMOR-OVEREXPRESSED GENE 1 PROTEIN"/>
    <property type="match status" value="1"/>
</dbReference>
<keyword evidence="1" id="KW-0539">Nucleus</keyword>
<dbReference type="Ensembl" id="ENSMNET00000052004.1">
    <property type="protein sequence ID" value="ENSMNEP00000027711.1"/>
    <property type="gene ID" value="ENSMNEG00000037258.1"/>
</dbReference>
<dbReference type="GO" id="GO:0045944">
    <property type="term" value="P:positive regulation of transcription by RNA polymerase II"/>
    <property type="evidence" value="ECO:0007669"/>
    <property type="project" value="TreeGrafter"/>
</dbReference>
<reference evidence="3" key="2">
    <citation type="submission" date="2025-09" db="UniProtKB">
        <authorList>
            <consortium name="Ensembl"/>
        </authorList>
    </citation>
    <scope>IDENTIFICATION</scope>
</reference>
<dbReference type="GO" id="GO:0005886">
    <property type="term" value="C:plasma membrane"/>
    <property type="evidence" value="ECO:0007669"/>
    <property type="project" value="UniProtKB-SubCell"/>
</dbReference>
<protein>
    <recommendedName>
        <fullName evidence="1">Prostate tumor-overexpressed gene 1 protein</fullName>
    </recommendedName>
</protein>
<keyword evidence="1" id="KW-0804">Transcription</keyword>
<dbReference type="GeneTree" id="ENSGT00940000161923"/>
<dbReference type="PANTHER" id="PTHR12433">
    <property type="entry name" value="MEDIATOR OF RNA POLYMERASE II TRANSCRIPTION SUBUNIT 25"/>
    <property type="match status" value="1"/>
</dbReference>
<name>A0A2K6CVN2_MACNE</name>
<feature type="domain" description="Mediator complex subunit Med25 PTOV" evidence="2">
    <location>
        <begin position="32"/>
        <end position="167"/>
    </location>
</feature>
<dbReference type="Pfam" id="PF11232">
    <property type="entry name" value="Med25"/>
    <property type="match status" value="2"/>
</dbReference>
<organism evidence="3 4">
    <name type="scientific">Macaca nemestrina</name>
    <name type="common">Pig-tailed macaque</name>
    <dbReference type="NCBI Taxonomy" id="9545"/>
    <lineage>
        <taxon>Eukaryota</taxon>
        <taxon>Metazoa</taxon>
        <taxon>Chordata</taxon>
        <taxon>Craniata</taxon>
        <taxon>Vertebrata</taxon>
        <taxon>Euteleostomi</taxon>
        <taxon>Mammalia</taxon>
        <taxon>Eutheria</taxon>
        <taxon>Euarchontoglires</taxon>
        <taxon>Primates</taxon>
        <taxon>Haplorrhini</taxon>
        <taxon>Catarrhini</taxon>
        <taxon>Cercopithecidae</taxon>
        <taxon>Cercopithecinae</taxon>
        <taxon>Macaca</taxon>
    </lineage>
</organism>
<dbReference type="Gene3D" id="2.40.290.30">
    <property type="entry name" value="Mediator complex subunit 25, ACID domain"/>
    <property type="match status" value="2"/>
</dbReference>
<keyword evidence="1" id="KW-0963">Cytoplasm</keyword>
<evidence type="ECO:0000259" key="2">
    <source>
        <dbReference type="Pfam" id="PF11232"/>
    </source>
</evidence>
<accession>A0A2K6CVN2</accession>
<dbReference type="AlphaFoldDB" id="A0A2K6CVN2"/>
<keyword evidence="4" id="KW-1185">Reference proteome</keyword>
<dbReference type="InterPro" id="IPR038196">
    <property type="entry name" value="Med25_PTOV_sf"/>
</dbReference>
<reference evidence="3" key="1">
    <citation type="submission" date="2025-08" db="UniProtKB">
        <authorList>
            <consortium name="Ensembl"/>
        </authorList>
    </citation>
    <scope>IDENTIFICATION</scope>
</reference>